<dbReference type="PROSITE" id="PS51542">
    <property type="entry name" value="FYRN"/>
    <property type="match status" value="1"/>
</dbReference>
<evidence type="ECO:0000256" key="5">
    <source>
        <dbReference type="ARBA" id="ARBA00022771"/>
    </source>
</evidence>
<dbReference type="InterPro" id="IPR001214">
    <property type="entry name" value="SET_dom"/>
</dbReference>
<keyword evidence="3" id="KW-0949">S-adenosyl-L-methionine</keyword>
<dbReference type="Gene3D" id="3.30.160.360">
    <property type="match status" value="1"/>
</dbReference>
<dbReference type="PROSITE" id="PS50868">
    <property type="entry name" value="POST_SET"/>
    <property type="match status" value="1"/>
</dbReference>
<feature type="domain" description="PWWP" evidence="13">
    <location>
        <begin position="228"/>
        <end position="290"/>
    </location>
</feature>
<dbReference type="InterPro" id="IPR003888">
    <property type="entry name" value="FYrich_N"/>
</dbReference>
<evidence type="ECO:0000259" key="14">
    <source>
        <dbReference type="PROSITE" id="PS50868"/>
    </source>
</evidence>
<keyword evidence="17" id="KW-1185">Reference proteome</keyword>
<dbReference type="PROSITE" id="PS51805">
    <property type="entry name" value="EPHD"/>
    <property type="match status" value="1"/>
</dbReference>
<evidence type="ECO:0000256" key="10">
    <source>
        <dbReference type="SAM" id="MobiDB-lite"/>
    </source>
</evidence>
<comment type="caution">
    <text evidence="16">The sequence shown here is derived from an EMBL/GenBank/DDBJ whole genome shotgun (WGS) entry which is preliminary data.</text>
</comment>
<dbReference type="InterPro" id="IPR019786">
    <property type="entry name" value="Zinc_finger_PHD-type_CS"/>
</dbReference>
<evidence type="ECO:0000259" key="15">
    <source>
        <dbReference type="PROSITE" id="PS51805"/>
    </source>
</evidence>
<dbReference type="SMART" id="SM00508">
    <property type="entry name" value="PostSET"/>
    <property type="match status" value="1"/>
</dbReference>
<dbReference type="InterPro" id="IPR001965">
    <property type="entry name" value="Znf_PHD"/>
</dbReference>
<dbReference type="InterPro" id="IPR034732">
    <property type="entry name" value="EPHD"/>
</dbReference>
<feature type="domain" description="Post-SET" evidence="14">
    <location>
        <begin position="836"/>
        <end position="852"/>
    </location>
</feature>
<dbReference type="SMART" id="SM00317">
    <property type="entry name" value="SET"/>
    <property type="match status" value="1"/>
</dbReference>
<protein>
    <recommendedName>
        <fullName evidence="18">Histone-lysine N-methyltransferase</fullName>
    </recommendedName>
</protein>
<evidence type="ECO:0008006" key="18">
    <source>
        <dbReference type="Google" id="ProtNLM"/>
    </source>
</evidence>
<keyword evidence="6" id="KW-0862">Zinc</keyword>
<evidence type="ECO:0000256" key="3">
    <source>
        <dbReference type="ARBA" id="ARBA00022691"/>
    </source>
</evidence>
<dbReference type="PROSITE" id="PS01359">
    <property type="entry name" value="ZF_PHD_1"/>
    <property type="match status" value="1"/>
</dbReference>
<keyword evidence="7" id="KW-0156">Chromatin regulator</keyword>
<dbReference type="InterPro" id="IPR046341">
    <property type="entry name" value="SET_dom_sf"/>
</dbReference>
<keyword evidence="8" id="KW-0539">Nucleus</keyword>
<dbReference type="PROSITE" id="PS50016">
    <property type="entry name" value="ZF_PHD_2"/>
    <property type="match status" value="1"/>
</dbReference>
<dbReference type="PANTHER" id="PTHR13793">
    <property type="entry name" value="PHD FINGER PROTEINS"/>
    <property type="match status" value="1"/>
</dbReference>
<feature type="region of interest" description="Disordered" evidence="10">
    <location>
        <begin position="1"/>
        <end position="39"/>
    </location>
</feature>
<proteinExistence type="predicted"/>
<dbReference type="InterPro" id="IPR013083">
    <property type="entry name" value="Znf_RING/FYVE/PHD"/>
</dbReference>
<evidence type="ECO:0000259" key="11">
    <source>
        <dbReference type="PROSITE" id="PS50016"/>
    </source>
</evidence>
<dbReference type="AlphaFoldDB" id="A0AAW1RAH4"/>
<evidence type="ECO:0000313" key="17">
    <source>
        <dbReference type="Proteomes" id="UP001445335"/>
    </source>
</evidence>
<keyword evidence="5 9" id="KW-0863">Zinc-finger</keyword>
<keyword evidence="1" id="KW-0489">Methyltransferase</keyword>
<reference evidence="16 17" key="1">
    <citation type="journal article" date="2024" name="Nat. Commun.">
        <title>Phylogenomics reveals the evolutionary origins of lichenization in chlorophyte algae.</title>
        <authorList>
            <person name="Puginier C."/>
            <person name="Libourel C."/>
            <person name="Otte J."/>
            <person name="Skaloud P."/>
            <person name="Haon M."/>
            <person name="Grisel S."/>
            <person name="Petersen M."/>
            <person name="Berrin J.G."/>
            <person name="Delaux P.M."/>
            <person name="Dal Grande F."/>
            <person name="Keller J."/>
        </authorList>
    </citation>
    <scope>NUCLEOTIDE SEQUENCE [LARGE SCALE GENOMIC DNA]</scope>
    <source>
        <strain evidence="16 17">SAG 245.80</strain>
    </source>
</reference>
<evidence type="ECO:0000313" key="16">
    <source>
        <dbReference type="EMBL" id="KAK9830592.1"/>
    </source>
</evidence>
<dbReference type="GO" id="GO:0005634">
    <property type="term" value="C:nucleus"/>
    <property type="evidence" value="ECO:0007669"/>
    <property type="project" value="InterPro"/>
</dbReference>
<dbReference type="GO" id="GO:0008168">
    <property type="term" value="F:methyltransferase activity"/>
    <property type="evidence" value="ECO:0007669"/>
    <property type="project" value="UniProtKB-KW"/>
</dbReference>
<dbReference type="Pfam" id="PF00856">
    <property type="entry name" value="SET"/>
    <property type="match status" value="1"/>
</dbReference>
<dbReference type="GO" id="GO:0006325">
    <property type="term" value="P:chromatin organization"/>
    <property type="evidence" value="ECO:0007669"/>
    <property type="project" value="UniProtKB-KW"/>
</dbReference>
<evidence type="ECO:0000256" key="2">
    <source>
        <dbReference type="ARBA" id="ARBA00022679"/>
    </source>
</evidence>
<dbReference type="Pfam" id="PF05964">
    <property type="entry name" value="FYRN"/>
    <property type="match status" value="1"/>
</dbReference>
<dbReference type="InterPro" id="IPR000313">
    <property type="entry name" value="PWWP_dom"/>
</dbReference>
<dbReference type="InterPro" id="IPR003616">
    <property type="entry name" value="Post-SET_dom"/>
</dbReference>
<evidence type="ECO:0000256" key="1">
    <source>
        <dbReference type="ARBA" id="ARBA00022603"/>
    </source>
</evidence>
<keyword evidence="4" id="KW-0479">Metal-binding</keyword>
<dbReference type="InterPro" id="IPR019787">
    <property type="entry name" value="Znf_PHD-finger"/>
</dbReference>
<dbReference type="PROSITE" id="PS50280">
    <property type="entry name" value="SET"/>
    <property type="match status" value="1"/>
</dbReference>
<dbReference type="SMART" id="SM00249">
    <property type="entry name" value="PHD"/>
    <property type="match status" value="2"/>
</dbReference>
<organism evidence="16 17">
    <name type="scientific">Elliptochloris bilobata</name>
    <dbReference type="NCBI Taxonomy" id="381761"/>
    <lineage>
        <taxon>Eukaryota</taxon>
        <taxon>Viridiplantae</taxon>
        <taxon>Chlorophyta</taxon>
        <taxon>core chlorophytes</taxon>
        <taxon>Trebouxiophyceae</taxon>
        <taxon>Trebouxiophyceae incertae sedis</taxon>
        <taxon>Elliptochloris clade</taxon>
        <taxon>Elliptochloris</taxon>
    </lineage>
</organism>
<dbReference type="Pfam" id="PF13832">
    <property type="entry name" value="zf-HC5HC2H_2"/>
    <property type="match status" value="1"/>
</dbReference>
<dbReference type="EMBL" id="JALJOU010000050">
    <property type="protein sequence ID" value="KAK9830592.1"/>
    <property type="molecule type" value="Genomic_DNA"/>
</dbReference>
<evidence type="ECO:0000259" key="12">
    <source>
        <dbReference type="PROSITE" id="PS50280"/>
    </source>
</evidence>
<dbReference type="Pfam" id="PF13831">
    <property type="entry name" value="PHD_2"/>
    <property type="match status" value="1"/>
</dbReference>
<dbReference type="SUPFAM" id="SSF57903">
    <property type="entry name" value="FYVE/PHD zinc finger"/>
    <property type="match status" value="1"/>
</dbReference>
<dbReference type="Proteomes" id="UP001445335">
    <property type="component" value="Unassembled WGS sequence"/>
</dbReference>
<dbReference type="Gene3D" id="2.30.30.140">
    <property type="match status" value="2"/>
</dbReference>
<accession>A0AAW1RAH4</accession>
<evidence type="ECO:0000256" key="4">
    <source>
        <dbReference type="ARBA" id="ARBA00022723"/>
    </source>
</evidence>
<dbReference type="GO" id="GO:0032259">
    <property type="term" value="P:methylation"/>
    <property type="evidence" value="ECO:0007669"/>
    <property type="project" value="UniProtKB-KW"/>
</dbReference>
<keyword evidence="2" id="KW-0808">Transferase</keyword>
<feature type="domain" description="PHD-type" evidence="11">
    <location>
        <begin position="533"/>
        <end position="584"/>
    </location>
</feature>
<dbReference type="GO" id="GO:0006357">
    <property type="term" value="P:regulation of transcription by RNA polymerase II"/>
    <property type="evidence" value="ECO:0007669"/>
    <property type="project" value="TreeGrafter"/>
</dbReference>
<feature type="compositionally biased region" description="Acidic residues" evidence="10">
    <location>
        <begin position="331"/>
        <end position="346"/>
    </location>
</feature>
<dbReference type="CDD" id="cd10518">
    <property type="entry name" value="SET_SETD1-like"/>
    <property type="match status" value="1"/>
</dbReference>
<name>A0AAW1RAH4_9CHLO</name>
<dbReference type="CDD" id="cd20404">
    <property type="entry name" value="Tudor_Agenet_AtEML-like"/>
    <property type="match status" value="1"/>
</dbReference>
<gene>
    <name evidence="16" type="ORF">WJX81_002721</name>
</gene>
<dbReference type="SUPFAM" id="SSF63748">
    <property type="entry name" value="Tudor/PWWP/MBT"/>
    <property type="match status" value="2"/>
</dbReference>
<feature type="domain" description="PHD-type" evidence="15">
    <location>
        <begin position="588"/>
        <end position="699"/>
    </location>
</feature>
<dbReference type="InterPro" id="IPR050701">
    <property type="entry name" value="Histone_Mod_Regulator"/>
</dbReference>
<evidence type="ECO:0000256" key="8">
    <source>
        <dbReference type="ARBA" id="ARBA00023242"/>
    </source>
</evidence>
<dbReference type="InterPro" id="IPR011011">
    <property type="entry name" value="Znf_FYVE_PHD"/>
</dbReference>
<dbReference type="SUPFAM" id="SSF82199">
    <property type="entry name" value="SET domain"/>
    <property type="match status" value="1"/>
</dbReference>
<dbReference type="Pfam" id="PF00855">
    <property type="entry name" value="PWWP"/>
    <property type="match status" value="1"/>
</dbReference>
<dbReference type="PROSITE" id="PS50812">
    <property type="entry name" value="PWWP"/>
    <property type="match status" value="1"/>
</dbReference>
<evidence type="ECO:0000259" key="13">
    <source>
        <dbReference type="PROSITE" id="PS50812"/>
    </source>
</evidence>
<feature type="compositionally biased region" description="Polar residues" evidence="10">
    <location>
        <begin position="10"/>
        <end position="28"/>
    </location>
</feature>
<sequence>MADEARPSLPGNTLYTSGTGTQRSSCNVRASRARNASGHSSQASCSFVSLAAEKSSDSCGGFAASSLLHRRASKDYCQQLPHSVSAAAGGELTERLTAAAHCFEERRGGFSRLYELDAATMAAAEALVGRRVSVWWPNEAAWFAGTVASHDAASGQHTVTYTDGDVETVWLAAERVRLALAPGEALLAPAPDALRLLASQLEAAAGTAEHGARAGGPDGNPGGLGGALGLVVWAREKGWNAWPALVVSAADAADAAPQLSRAGGGVFVRYFATWESGRLRQGEVAPFAAGLAAGCHTARCRRGVQAAFSRALDEAVAYLQDGTLPLGLDPTMDEEDEEEDGNEEDGAAAAGKAAAPADVQLPLKVASKLTLLALGCIEFLHPCFHTERRLWPVGYAAQRLAATPASGGREAPHLCEVLAAPDGSGPLFRVTPGSGAAFGLALPRVLALLRGLPDAPRCTRFVAWPGARPAAEPLSGEQQRQVEAILASLQRLPEGVRALPAAATRELACPARAGARPPSGGHGGPRAGPAAGVPTCDVCGEEEETDDNHLLQCDSCRLYVHSDCYAVRDRPEGRLWLCDVCALGPARPPACAMCPREGGALKRCLGGRWAHCACALWTPETWLDAVSGLIEGLDGIPKARWELPCSLCGQAYGACIQCAGARACTTAFHPLCARAAGATGVLGPCAGAKDVLSLSDRVAAMRRTLAQRVTCGKSAIHGWGTFAKTPHAAGDMVVEYVGALVRCSVADACERRLYNRLVGAGTYVFRLSDSLCVDATCAGNIAHLLNHSCEPNCYSRTVSLRCAATGRLMDHVVIFARRGIAAGEELTYDYRFSGEEMLPCHCGASRCRGTVNAPAAADEALALPRRCLKPWRLSKNPAPAAGMLRASSGTEISAG</sequence>
<dbReference type="PANTHER" id="PTHR13793:SF140">
    <property type="entry name" value="HISTONE-LYSINE N-METHYLTRANSFERASE ATX2"/>
    <property type="match status" value="1"/>
</dbReference>
<evidence type="ECO:0000256" key="9">
    <source>
        <dbReference type="PROSITE-ProRule" id="PRU00146"/>
    </source>
</evidence>
<feature type="domain" description="SET" evidence="12">
    <location>
        <begin position="707"/>
        <end position="831"/>
    </location>
</feature>
<evidence type="ECO:0000256" key="7">
    <source>
        <dbReference type="ARBA" id="ARBA00022853"/>
    </source>
</evidence>
<feature type="region of interest" description="Disordered" evidence="10">
    <location>
        <begin position="326"/>
        <end position="351"/>
    </location>
</feature>
<dbReference type="Gene3D" id="2.170.270.10">
    <property type="entry name" value="SET domain"/>
    <property type="match status" value="1"/>
</dbReference>
<evidence type="ECO:0000256" key="6">
    <source>
        <dbReference type="ARBA" id="ARBA00022833"/>
    </source>
</evidence>
<dbReference type="Gene3D" id="3.30.40.10">
    <property type="entry name" value="Zinc/RING finger domain, C3HC4 (zinc finger)"/>
    <property type="match status" value="2"/>
</dbReference>
<dbReference type="GO" id="GO:0008270">
    <property type="term" value="F:zinc ion binding"/>
    <property type="evidence" value="ECO:0007669"/>
    <property type="project" value="UniProtKB-KW"/>
</dbReference>